<keyword evidence="3 5" id="KW-0238">DNA-binding</keyword>
<keyword evidence="4" id="KW-0233">DNA recombination</keyword>
<evidence type="ECO:0000256" key="6">
    <source>
        <dbReference type="SAM" id="MobiDB-lite"/>
    </source>
</evidence>
<evidence type="ECO:0000313" key="10">
    <source>
        <dbReference type="Proteomes" id="UP000464577"/>
    </source>
</evidence>
<evidence type="ECO:0000259" key="8">
    <source>
        <dbReference type="PROSITE" id="PS51900"/>
    </source>
</evidence>
<dbReference type="KEGG" id="senf:GJR95_24285"/>
<evidence type="ECO:0000256" key="1">
    <source>
        <dbReference type="ARBA" id="ARBA00008857"/>
    </source>
</evidence>
<evidence type="ECO:0000313" key="9">
    <source>
        <dbReference type="EMBL" id="QHV97933.1"/>
    </source>
</evidence>
<dbReference type="InterPro" id="IPR044068">
    <property type="entry name" value="CB"/>
</dbReference>
<dbReference type="AlphaFoldDB" id="A0A6P1VXT9"/>
<name>A0A6P1VXT9_9BACT</name>
<feature type="domain" description="Core-binding (CB)" evidence="8">
    <location>
        <begin position="104"/>
        <end position="191"/>
    </location>
</feature>
<dbReference type="PROSITE" id="PS51900">
    <property type="entry name" value="CB"/>
    <property type="match status" value="1"/>
</dbReference>
<dbReference type="InterPro" id="IPR011010">
    <property type="entry name" value="DNA_brk_join_enz"/>
</dbReference>
<evidence type="ECO:0000256" key="3">
    <source>
        <dbReference type="ARBA" id="ARBA00023125"/>
    </source>
</evidence>
<gene>
    <name evidence="9" type="ORF">GJR95_24285</name>
</gene>
<comment type="similarity">
    <text evidence="1">Belongs to the 'phage' integrase family.</text>
</comment>
<proteinExistence type="inferred from homology"/>
<evidence type="ECO:0000259" key="7">
    <source>
        <dbReference type="PROSITE" id="PS51898"/>
    </source>
</evidence>
<protein>
    <submittedName>
        <fullName evidence="9">Tyrosine-type recombinase/integrase</fullName>
    </submittedName>
</protein>
<evidence type="ECO:0000256" key="5">
    <source>
        <dbReference type="PROSITE-ProRule" id="PRU01248"/>
    </source>
</evidence>
<dbReference type="PANTHER" id="PTHR30349:SF64">
    <property type="entry name" value="PROPHAGE INTEGRASE INTD-RELATED"/>
    <property type="match status" value="1"/>
</dbReference>
<dbReference type="InterPro" id="IPR013762">
    <property type="entry name" value="Integrase-like_cat_sf"/>
</dbReference>
<dbReference type="CDD" id="cd01185">
    <property type="entry name" value="INTN1_C_like"/>
    <property type="match status" value="1"/>
</dbReference>
<feature type="domain" description="Tyr recombinase" evidence="7">
    <location>
        <begin position="211"/>
        <end position="381"/>
    </location>
</feature>
<dbReference type="Pfam" id="PF13102">
    <property type="entry name" value="Phage_int_SAM_5"/>
    <property type="match status" value="1"/>
</dbReference>
<dbReference type="EMBL" id="CP045997">
    <property type="protein sequence ID" value="QHV97933.1"/>
    <property type="molecule type" value="Genomic_DNA"/>
</dbReference>
<dbReference type="InterPro" id="IPR002104">
    <property type="entry name" value="Integrase_catalytic"/>
</dbReference>
<evidence type="ECO:0000256" key="4">
    <source>
        <dbReference type="ARBA" id="ARBA00023172"/>
    </source>
</evidence>
<dbReference type="GO" id="GO:0006310">
    <property type="term" value="P:DNA recombination"/>
    <property type="evidence" value="ECO:0007669"/>
    <property type="project" value="UniProtKB-KW"/>
</dbReference>
<dbReference type="Pfam" id="PF00589">
    <property type="entry name" value="Phage_integrase"/>
    <property type="match status" value="1"/>
</dbReference>
<dbReference type="PROSITE" id="PS51898">
    <property type="entry name" value="TYR_RECOMBINASE"/>
    <property type="match status" value="1"/>
</dbReference>
<organism evidence="9 10">
    <name type="scientific">Spirosoma endbachense</name>
    <dbReference type="NCBI Taxonomy" id="2666025"/>
    <lineage>
        <taxon>Bacteria</taxon>
        <taxon>Pseudomonadati</taxon>
        <taxon>Bacteroidota</taxon>
        <taxon>Cytophagia</taxon>
        <taxon>Cytophagales</taxon>
        <taxon>Cytophagaceae</taxon>
        <taxon>Spirosoma</taxon>
    </lineage>
</organism>
<evidence type="ECO:0000256" key="2">
    <source>
        <dbReference type="ARBA" id="ARBA00022908"/>
    </source>
</evidence>
<sequence>MKTSIKVIIKDDYIKKDGTCPLYLQVFIEKKMTRFPLNINWPPDYFDKTSGKLKPRSNPDKEFNDYQLIINSQVGRVNEIFLHYRLSKKELSVDQLKKDFYNWRTKQDFLVFWANELEDRRKRKKIEESTYSSQKAALSKLKQYKESLTFNELTPKLIENWKAWMKSKLKNSPNTIEKNVKDLRTYVNLAIQDGIVMDNPFKVVKVRQFETLPEVLTIEQVEKLIELYEDQETPDNWRRVLQHFLFSCFTGLRISDIQRVRAENIQDGCLVIVPHKTRNKKIKPVTIPLHDVALSFIEKTAGKLFQTFSEQHSRDLLKDIARHMEWNISPGTHTARHTFGTNFIELGGDVITLKNYMGHSKIQTTMQYVHISENRKKEQINVFDRFRRPSKKSKQSLENTAQEGDENQI</sequence>
<dbReference type="InterPro" id="IPR010998">
    <property type="entry name" value="Integrase_recombinase_N"/>
</dbReference>
<dbReference type="Gene3D" id="1.10.150.130">
    <property type="match status" value="1"/>
</dbReference>
<dbReference type="InterPro" id="IPR050090">
    <property type="entry name" value="Tyrosine_recombinase_XerCD"/>
</dbReference>
<dbReference type="SUPFAM" id="SSF56349">
    <property type="entry name" value="DNA breaking-rejoining enzymes"/>
    <property type="match status" value="1"/>
</dbReference>
<dbReference type="RefSeq" id="WP_162388345.1">
    <property type="nucleotide sequence ID" value="NZ_CP045997.1"/>
</dbReference>
<dbReference type="GO" id="GO:0003677">
    <property type="term" value="F:DNA binding"/>
    <property type="evidence" value="ECO:0007669"/>
    <property type="project" value="UniProtKB-UniRule"/>
</dbReference>
<dbReference type="InterPro" id="IPR025269">
    <property type="entry name" value="SAM-like_dom"/>
</dbReference>
<keyword evidence="10" id="KW-1185">Reference proteome</keyword>
<dbReference type="InterPro" id="IPR035386">
    <property type="entry name" value="Arm-DNA-bind_5"/>
</dbReference>
<feature type="region of interest" description="Disordered" evidence="6">
    <location>
        <begin position="386"/>
        <end position="409"/>
    </location>
</feature>
<dbReference type="GO" id="GO:0015074">
    <property type="term" value="P:DNA integration"/>
    <property type="evidence" value="ECO:0007669"/>
    <property type="project" value="UniProtKB-KW"/>
</dbReference>
<dbReference type="PANTHER" id="PTHR30349">
    <property type="entry name" value="PHAGE INTEGRASE-RELATED"/>
    <property type="match status" value="1"/>
</dbReference>
<dbReference type="Proteomes" id="UP000464577">
    <property type="component" value="Chromosome"/>
</dbReference>
<reference evidence="9 10" key="1">
    <citation type="submission" date="2019-11" db="EMBL/GenBank/DDBJ databases">
        <title>Spirosoma endbachense sp. nov., isolated from a natural salt meadow.</title>
        <authorList>
            <person name="Rojas J."/>
            <person name="Ambika Manirajan B."/>
            <person name="Ratering S."/>
            <person name="Suarez C."/>
            <person name="Geissler-Plaum R."/>
            <person name="Schnell S."/>
        </authorList>
    </citation>
    <scope>NUCLEOTIDE SEQUENCE [LARGE SCALE GENOMIC DNA]</scope>
    <source>
        <strain evidence="9 10">I-24</strain>
    </source>
</reference>
<keyword evidence="2" id="KW-0229">DNA integration</keyword>
<dbReference type="Gene3D" id="1.10.443.10">
    <property type="entry name" value="Intergrase catalytic core"/>
    <property type="match status" value="1"/>
</dbReference>
<dbReference type="Pfam" id="PF17293">
    <property type="entry name" value="Arm-DNA-bind_5"/>
    <property type="match status" value="1"/>
</dbReference>
<accession>A0A6P1VXT9</accession>